<evidence type="ECO:0000256" key="2">
    <source>
        <dbReference type="ARBA" id="ARBA00022692"/>
    </source>
</evidence>
<dbReference type="STRING" id="1385369.N825_35840"/>
<comment type="subcellular location">
    <subcellularLocation>
        <location evidence="1">Membrane</location>
        <topology evidence="1">Multi-pass membrane protein</topology>
    </subcellularLocation>
</comment>
<organism evidence="7 8">
    <name type="scientific">Skermanella stibiiresistens SB22</name>
    <dbReference type="NCBI Taxonomy" id="1385369"/>
    <lineage>
        <taxon>Bacteria</taxon>
        <taxon>Pseudomonadati</taxon>
        <taxon>Pseudomonadota</taxon>
        <taxon>Alphaproteobacteria</taxon>
        <taxon>Rhodospirillales</taxon>
        <taxon>Azospirillaceae</taxon>
        <taxon>Skermanella</taxon>
    </lineage>
</organism>
<sequence>MTNLQFYLLRNLERVFCILALMVLAGALIPYLFAFRSGIEMNRDFASEVDSGNIKFQAATLSMYSIGLLYILAERARLPKLLTGNWALLALTGFCMFSALWSYYPDATFRRAFALVLSTTFAYYLVLRFTPRELLELVGWALMLGAALSLVLVILYPTSTIHQGPPLGGSWLGSFGHKNRLGRMMALGVVIFALMLIEPGGKKRWFPWAGLALCAFLLAMSQSRTAWITAIALLLTIQLLRFLRGARLPMSLRVGSLLILGFGMIMAVTQFLVVGLEAVGRDLTFTGRTTIWTYAIVAGMDHSMLGAGYRAFWTPEGASYVYARIWGEIGNGHNGYLDVWLELGFVGVGLFLLVFGTGFKRAYARLIGSDDMAGLFYMLLMIYALIYSMTEKFLLEQSELTWVLMMVTLLYLTPRRATVPSQRPVAAPRGGAMGRRVAQGPMAGGPMGGTYPAPGE</sequence>
<dbReference type="OrthoDB" id="4391260at2"/>
<feature type="transmembrane region" description="Helical" evidence="5">
    <location>
        <begin position="12"/>
        <end position="34"/>
    </location>
</feature>
<evidence type="ECO:0000256" key="3">
    <source>
        <dbReference type="ARBA" id="ARBA00022989"/>
    </source>
</evidence>
<protein>
    <recommendedName>
        <fullName evidence="6">O-antigen ligase-related domain-containing protein</fullName>
    </recommendedName>
</protein>
<feature type="transmembrane region" description="Helical" evidence="5">
    <location>
        <begin position="181"/>
        <end position="197"/>
    </location>
</feature>
<dbReference type="EMBL" id="AVFL01000073">
    <property type="protein sequence ID" value="EWY35746.1"/>
    <property type="molecule type" value="Genomic_DNA"/>
</dbReference>
<dbReference type="RefSeq" id="WP_037462092.1">
    <property type="nucleotide sequence ID" value="NZ_AVFL01000073.1"/>
</dbReference>
<dbReference type="Pfam" id="PF04932">
    <property type="entry name" value="Wzy_C"/>
    <property type="match status" value="1"/>
</dbReference>
<comment type="caution">
    <text evidence="7">The sequence shown here is derived from an EMBL/GenBank/DDBJ whole genome shotgun (WGS) entry which is preliminary data.</text>
</comment>
<feature type="transmembrane region" description="Helical" evidence="5">
    <location>
        <begin position="339"/>
        <end position="359"/>
    </location>
</feature>
<dbReference type="PATRIC" id="fig|1385369.3.peg.7190"/>
<evidence type="ECO:0000313" key="8">
    <source>
        <dbReference type="Proteomes" id="UP000019486"/>
    </source>
</evidence>
<proteinExistence type="predicted"/>
<keyword evidence="8" id="KW-1185">Reference proteome</keyword>
<accession>W9GSV7</accession>
<dbReference type="InterPro" id="IPR007016">
    <property type="entry name" value="O-antigen_ligase-rel_domated"/>
</dbReference>
<name>W9GSV7_9PROT</name>
<feature type="transmembrane region" description="Helical" evidence="5">
    <location>
        <begin position="134"/>
        <end position="156"/>
    </location>
</feature>
<feature type="transmembrane region" description="Helical" evidence="5">
    <location>
        <begin position="255"/>
        <end position="276"/>
    </location>
</feature>
<dbReference type="GO" id="GO:0016020">
    <property type="term" value="C:membrane"/>
    <property type="evidence" value="ECO:0007669"/>
    <property type="project" value="UniProtKB-SubCell"/>
</dbReference>
<evidence type="ECO:0000313" key="7">
    <source>
        <dbReference type="EMBL" id="EWY35746.1"/>
    </source>
</evidence>
<dbReference type="AlphaFoldDB" id="W9GSV7"/>
<dbReference type="Proteomes" id="UP000019486">
    <property type="component" value="Unassembled WGS sequence"/>
</dbReference>
<gene>
    <name evidence="7" type="ORF">N825_35840</name>
</gene>
<keyword evidence="3 5" id="KW-1133">Transmembrane helix</keyword>
<dbReference type="PANTHER" id="PTHR37422">
    <property type="entry name" value="TEICHURONIC ACID BIOSYNTHESIS PROTEIN TUAE"/>
    <property type="match status" value="1"/>
</dbReference>
<keyword evidence="2 5" id="KW-0812">Transmembrane</keyword>
<feature type="transmembrane region" description="Helical" evidence="5">
    <location>
        <begin position="226"/>
        <end position="243"/>
    </location>
</feature>
<evidence type="ECO:0000256" key="1">
    <source>
        <dbReference type="ARBA" id="ARBA00004141"/>
    </source>
</evidence>
<evidence type="ECO:0000259" key="6">
    <source>
        <dbReference type="Pfam" id="PF04932"/>
    </source>
</evidence>
<feature type="domain" description="O-antigen ligase-related" evidence="6">
    <location>
        <begin position="210"/>
        <end position="352"/>
    </location>
</feature>
<keyword evidence="4 5" id="KW-0472">Membrane</keyword>
<reference evidence="7 8" key="1">
    <citation type="submission" date="2013-08" db="EMBL/GenBank/DDBJ databases">
        <title>The genome sequence of Skermanella stibiiresistens.</title>
        <authorList>
            <person name="Zhu W."/>
            <person name="Wang G."/>
        </authorList>
    </citation>
    <scope>NUCLEOTIDE SEQUENCE [LARGE SCALE GENOMIC DNA]</scope>
    <source>
        <strain evidence="7 8">SB22</strain>
    </source>
</reference>
<feature type="transmembrane region" description="Helical" evidence="5">
    <location>
        <begin position="54"/>
        <end position="73"/>
    </location>
</feature>
<evidence type="ECO:0000256" key="5">
    <source>
        <dbReference type="SAM" id="Phobius"/>
    </source>
</evidence>
<feature type="transmembrane region" description="Helical" evidence="5">
    <location>
        <begin position="85"/>
        <end position="103"/>
    </location>
</feature>
<dbReference type="InterPro" id="IPR051533">
    <property type="entry name" value="WaaL-like"/>
</dbReference>
<evidence type="ECO:0000256" key="4">
    <source>
        <dbReference type="ARBA" id="ARBA00023136"/>
    </source>
</evidence>
<feature type="transmembrane region" description="Helical" evidence="5">
    <location>
        <begin position="109"/>
        <end position="127"/>
    </location>
</feature>
<feature type="transmembrane region" description="Helical" evidence="5">
    <location>
        <begin position="371"/>
        <end position="388"/>
    </location>
</feature>
<dbReference type="PANTHER" id="PTHR37422:SF17">
    <property type="entry name" value="O-ANTIGEN LIGASE"/>
    <property type="match status" value="1"/>
</dbReference>
<feature type="transmembrane region" description="Helical" evidence="5">
    <location>
        <begin position="204"/>
        <end position="220"/>
    </location>
</feature>